<dbReference type="InterPro" id="IPR052893">
    <property type="entry name" value="TCS_response_regulator"/>
</dbReference>
<comment type="caution">
    <text evidence="3">The sequence shown here is derived from an EMBL/GenBank/DDBJ whole genome shotgun (WGS) entry which is preliminary data.</text>
</comment>
<dbReference type="EMBL" id="JBHTJP010000032">
    <property type="protein sequence ID" value="MFD0975952.1"/>
    <property type="molecule type" value="Genomic_DNA"/>
</dbReference>
<sequence length="126" mass="14688">MKKHYILVDDDVTNNLICEFTIKKFDEQAEIRVFTNPELALESLKGFSEGNKPIMFLDLNMPTMTGWEFLEYFNTLDPKIKDKFSVYILTSALDNGDMKHFDYPFLKGFLSKPLQTTYLENIVEKG</sequence>
<keyword evidence="1" id="KW-0597">Phosphoprotein</keyword>
<dbReference type="InterPro" id="IPR001789">
    <property type="entry name" value="Sig_transdc_resp-reg_receiver"/>
</dbReference>
<dbReference type="PROSITE" id="PS50110">
    <property type="entry name" value="RESPONSE_REGULATORY"/>
    <property type="match status" value="1"/>
</dbReference>
<gene>
    <name evidence="3" type="ORF">ACFQ1G_04030</name>
</gene>
<dbReference type="Gene3D" id="3.40.50.2300">
    <property type="match status" value="1"/>
</dbReference>
<feature type="domain" description="Response regulatory" evidence="2">
    <location>
        <begin position="4"/>
        <end position="126"/>
    </location>
</feature>
<dbReference type="InterPro" id="IPR011006">
    <property type="entry name" value="CheY-like_superfamily"/>
</dbReference>
<evidence type="ECO:0000313" key="3">
    <source>
        <dbReference type="EMBL" id="MFD0975952.1"/>
    </source>
</evidence>
<dbReference type="SUPFAM" id="SSF52172">
    <property type="entry name" value="CheY-like"/>
    <property type="match status" value="1"/>
</dbReference>
<feature type="modified residue" description="4-aspartylphosphate" evidence="1">
    <location>
        <position position="58"/>
    </location>
</feature>
<accession>A0ABW3ID19</accession>
<proteinExistence type="predicted"/>
<dbReference type="Proteomes" id="UP001597100">
    <property type="component" value="Unassembled WGS sequence"/>
</dbReference>
<dbReference type="PANTHER" id="PTHR44520:SF2">
    <property type="entry name" value="RESPONSE REGULATOR RCP1"/>
    <property type="match status" value="1"/>
</dbReference>
<name>A0ABW3ID19_9FLAO</name>
<evidence type="ECO:0000256" key="1">
    <source>
        <dbReference type="PROSITE-ProRule" id="PRU00169"/>
    </source>
</evidence>
<reference evidence="4" key="1">
    <citation type="journal article" date="2019" name="Int. J. Syst. Evol. Microbiol.">
        <title>The Global Catalogue of Microorganisms (GCM) 10K type strain sequencing project: providing services to taxonomists for standard genome sequencing and annotation.</title>
        <authorList>
            <consortium name="The Broad Institute Genomics Platform"/>
            <consortium name="The Broad Institute Genome Sequencing Center for Infectious Disease"/>
            <person name="Wu L."/>
            <person name="Ma J."/>
        </authorList>
    </citation>
    <scope>NUCLEOTIDE SEQUENCE [LARGE SCALE GENOMIC DNA]</scope>
    <source>
        <strain evidence="4">CCUG 60898</strain>
    </source>
</reference>
<dbReference type="Pfam" id="PF00072">
    <property type="entry name" value="Response_reg"/>
    <property type="match status" value="1"/>
</dbReference>
<evidence type="ECO:0000259" key="2">
    <source>
        <dbReference type="PROSITE" id="PS50110"/>
    </source>
</evidence>
<protein>
    <submittedName>
        <fullName evidence="3">Response regulator</fullName>
    </submittedName>
</protein>
<organism evidence="3 4">
    <name type="scientific">Salinimicrobium gaetbulicola</name>
    <dbReference type="NCBI Taxonomy" id="999702"/>
    <lineage>
        <taxon>Bacteria</taxon>
        <taxon>Pseudomonadati</taxon>
        <taxon>Bacteroidota</taxon>
        <taxon>Flavobacteriia</taxon>
        <taxon>Flavobacteriales</taxon>
        <taxon>Flavobacteriaceae</taxon>
        <taxon>Salinimicrobium</taxon>
    </lineage>
</organism>
<dbReference type="PANTHER" id="PTHR44520">
    <property type="entry name" value="RESPONSE REGULATOR RCP1-RELATED"/>
    <property type="match status" value="1"/>
</dbReference>
<evidence type="ECO:0000313" key="4">
    <source>
        <dbReference type="Proteomes" id="UP001597100"/>
    </source>
</evidence>
<keyword evidence="4" id="KW-1185">Reference proteome</keyword>
<dbReference type="RefSeq" id="WP_380736988.1">
    <property type="nucleotide sequence ID" value="NZ_JBHTJP010000032.1"/>
</dbReference>